<name>A0ABV0T0G3_9TELE</name>
<evidence type="ECO:0000313" key="1">
    <source>
        <dbReference type="EMBL" id="MEQ2226360.1"/>
    </source>
</evidence>
<evidence type="ECO:0000313" key="2">
    <source>
        <dbReference type="Proteomes" id="UP001482620"/>
    </source>
</evidence>
<keyword evidence="2" id="KW-1185">Reference proteome</keyword>
<reference evidence="1 2" key="1">
    <citation type="submission" date="2021-06" db="EMBL/GenBank/DDBJ databases">
        <authorList>
            <person name="Palmer J.M."/>
        </authorList>
    </citation>
    <scope>NUCLEOTIDE SEQUENCE [LARGE SCALE GENOMIC DNA]</scope>
    <source>
        <strain evidence="2">if_2019</strain>
        <tissue evidence="1">Muscle</tissue>
    </source>
</reference>
<gene>
    <name evidence="1" type="ORF">ILYODFUR_026683</name>
</gene>
<accession>A0ABV0T0G3</accession>
<comment type="caution">
    <text evidence="1">The sequence shown here is derived from an EMBL/GenBank/DDBJ whole genome shotgun (WGS) entry which is preliminary data.</text>
</comment>
<protein>
    <submittedName>
        <fullName evidence="1">Uncharacterized protein</fullName>
    </submittedName>
</protein>
<organism evidence="1 2">
    <name type="scientific">Ilyodon furcidens</name>
    <name type="common">goldbreast splitfin</name>
    <dbReference type="NCBI Taxonomy" id="33524"/>
    <lineage>
        <taxon>Eukaryota</taxon>
        <taxon>Metazoa</taxon>
        <taxon>Chordata</taxon>
        <taxon>Craniata</taxon>
        <taxon>Vertebrata</taxon>
        <taxon>Euteleostomi</taxon>
        <taxon>Actinopterygii</taxon>
        <taxon>Neopterygii</taxon>
        <taxon>Teleostei</taxon>
        <taxon>Neoteleostei</taxon>
        <taxon>Acanthomorphata</taxon>
        <taxon>Ovalentaria</taxon>
        <taxon>Atherinomorphae</taxon>
        <taxon>Cyprinodontiformes</taxon>
        <taxon>Goodeidae</taxon>
        <taxon>Ilyodon</taxon>
    </lineage>
</organism>
<dbReference type="EMBL" id="JAHRIQ010014997">
    <property type="protein sequence ID" value="MEQ2226360.1"/>
    <property type="molecule type" value="Genomic_DNA"/>
</dbReference>
<dbReference type="Proteomes" id="UP001482620">
    <property type="component" value="Unassembled WGS sequence"/>
</dbReference>
<proteinExistence type="predicted"/>
<sequence length="99" mass="11602">MEDNIEHLVTYVDKSLSSLWRNFDPLCLPELFYFGNIGLIEFPGMNILLKVRAQHLNQIYVQVLSRPLQNVIYFTIQRWTCWCTLDYCSAAEPVSLCLK</sequence>